<feature type="transmembrane region" description="Helical" evidence="2">
    <location>
        <begin position="245"/>
        <end position="265"/>
    </location>
</feature>
<name>A0A369MDZ5_EGGLN</name>
<feature type="domain" description="Histidine kinase" evidence="3">
    <location>
        <begin position="534"/>
        <end position="642"/>
    </location>
</feature>
<keyword evidence="2" id="KW-0812">Transmembrane</keyword>
<keyword evidence="1" id="KW-0808">Transferase</keyword>
<dbReference type="Proteomes" id="UP000253970">
    <property type="component" value="Unassembled WGS sequence"/>
</dbReference>
<organism evidence="4 5">
    <name type="scientific">Eggerthella lenta</name>
    <name type="common">Eubacterium lentum</name>
    <dbReference type="NCBI Taxonomy" id="84112"/>
    <lineage>
        <taxon>Bacteria</taxon>
        <taxon>Bacillati</taxon>
        <taxon>Actinomycetota</taxon>
        <taxon>Coriobacteriia</taxon>
        <taxon>Eggerthellales</taxon>
        <taxon>Eggerthellaceae</taxon>
        <taxon>Eggerthella</taxon>
    </lineage>
</organism>
<sequence>MAEQDNEQAGEALLQNARRTLREQPRRAIAGLCVVLLLGLLTAALASSLQRVSADDVCADAVAGAVKPMALSGSYAVDGGEERPYAARQALDAKGIGVEAVTVRGTLENDVAAGELVNMRLSSTACTVRVNGETVFSSDGIGDSEPAGEPLLGWIGFRSPGISTRDEVEIALSSAASYSVLGDYVIVLDSLCTGEPDALFVASVASHLPMFVSGILVLIAGLILLLIASVGYLIGVPKETGGLRFAFYVLIGGVWIFFCFDYITLLIPFPAFTTTVSLLAQDVLALLQLSFIASRATGYPRRLATLLLAALSLMLGVCIAMKLAGVASLYEANVVIIPLFVIGVFFAALALAVEARESRDRMAVDATLVVIPCTLGMVVEGLSFLFGGVTTGLWLCAGILCAVVVRFAALFFYARGQIVQAERAHRMEAEFLQSRIAVMLSQIQPHFLFNALNTIEYLCEEDPPVAARATNDFARYLRGNMDSLMGSQMVPFRSELEHLAHYVAIEQLRYPFIKVEYDVHADDFLVPSLSVQPLVENAIKHGASRKIGGGVVRVASWRAGRSFVVRVTDDGPGFDERAIARFREGVDDGASDARPLGEAPARNHVGLANVAARVAATCGGTMRVENEAGGGASVTMTVPYEEDGGSR</sequence>
<dbReference type="InterPro" id="IPR005467">
    <property type="entry name" value="His_kinase_dom"/>
</dbReference>
<dbReference type="SMART" id="SM00387">
    <property type="entry name" value="HATPase_c"/>
    <property type="match status" value="1"/>
</dbReference>
<dbReference type="GO" id="GO:0016020">
    <property type="term" value="C:membrane"/>
    <property type="evidence" value="ECO:0007669"/>
    <property type="project" value="InterPro"/>
</dbReference>
<accession>A0A369MDZ5</accession>
<dbReference type="InterPro" id="IPR010559">
    <property type="entry name" value="Sig_transdc_His_kin_internal"/>
</dbReference>
<feature type="transmembrane region" description="Helical" evidence="2">
    <location>
        <begin position="335"/>
        <end position="354"/>
    </location>
</feature>
<dbReference type="Pfam" id="PF02518">
    <property type="entry name" value="HATPase_c"/>
    <property type="match status" value="1"/>
</dbReference>
<dbReference type="PANTHER" id="PTHR34220">
    <property type="entry name" value="SENSOR HISTIDINE KINASE YPDA"/>
    <property type="match status" value="1"/>
</dbReference>
<evidence type="ECO:0000256" key="2">
    <source>
        <dbReference type="SAM" id="Phobius"/>
    </source>
</evidence>
<dbReference type="AlphaFoldDB" id="A0A369MDZ5"/>
<evidence type="ECO:0000313" key="4">
    <source>
        <dbReference type="EMBL" id="RDB69746.1"/>
    </source>
</evidence>
<feature type="transmembrane region" description="Helical" evidence="2">
    <location>
        <begin position="392"/>
        <end position="413"/>
    </location>
</feature>
<feature type="transmembrane region" description="Helical" evidence="2">
    <location>
        <begin position="366"/>
        <end position="386"/>
    </location>
</feature>
<dbReference type="PROSITE" id="PS50109">
    <property type="entry name" value="HIS_KIN"/>
    <property type="match status" value="1"/>
</dbReference>
<evidence type="ECO:0000313" key="5">
    <source>
        <dbReference type="Proteomes" id="UP000253970"/>
    </source>
</evidence>
<feature type="transmembrane region" description="Helical" evidence="2">
    <location>
        <begin position="28"/>
        <end position="49"/>
    </location>
</feature>
<evidence type="ECO:0000256" key="1">
    <source>
        <dbReference type="ARBA" id="ARBA00022777"/>
    </source>
</evidence>
<dbReference type="PANTHER" id="PTHR34220:SF7">
    <property type="entry name" value="SENSOR HISTIDINE KINASE YPDA"/>
    <property type="match status" value="1"/>
</dbReference>
<gene>
    <name evidence="4" type="ORF">C1875_08850</name>
</gene>
<feature type="transmembrane region" description="Helical" evidence="2">
    <location>
        <begin position="303"/>
        <end position="323"/>
    </location>
</feature>
<dbReference type="EMBL" id="PPTU01000012">
    <property type="protein sequence ID" value="RDB69746.1"/>
    <property type="molecule type" value="Genomic_DNA"/>
</dbReference>
<keyword evidence="1" id="KW-0418">Kinase</keyword>
<dbReference type="InterPro" id="IPR003594">
    <property type="entry name" value="HATPase_dom"/>
</dbReference>
<protein>
    <recommendedName>
        <fullName evidence="3">Histidine kinase domain-containing protein</fullName>
    </recommendedName>
</protein>
<keyword evidence="2" id="KW-0472">Membrane</keyword>
<dbReference type="InterPro" id="IPR036890">
    <property type="entry name" value="HATPase_C_sf"/>
</dbReference>
<dbReference type="GO" id="GO:0000155">
    <property type="term" value="F:phosphorelay sensor kinase activity"/>
    <property type="evidence" value="ECO:0007669"/>
    <property type="project" value="InterPro"/>
</dbReference>
<dbReference type="InterPro" id="IPR050640">
    <property type="entry name" value="Bact_2-comp_sensor_kinase"/>
</dbReference>
<feature type="transmembrane region" description="Helical" evidence="2">
    <location>
        <begin position="210"/>
        <end position="233"/>
    </location>
</feature>
<comment type="caution">
    <text evidence="4">The sequence shown here is derived from an EMBL/GenBank/DDBJ whole genome shotgun (WGS) entry which is preliminary data.</text>
</comment>
<dbReference type="RefSeq" id="WP_114533965.1">
    <property type="nucleotide sequence ID" value="NZ_JAQDVM010000004.1"/>
</dbReference>
<evidence type="ECO:0000259" key="3">
    <source>
        <dbReference type="PROSITE" id="PS50109"/>
    </source>
</evidence>
<dbReference type="Gene3D" id="3.30.565.10">
    <property type="entry name" value="Histidine kinase-like ATPase, C-terminal domain"/>
    <property type="match status" value="1"/>
</dbReference>
<proteinExistence type="predicted"/>
<dbReference type="SUPFAM" id="SSF55874">
    <property type="entry name" value="ATPase domain of HSP90 chaperone/DNA topoisomerase II/histidine kinase"/>
    <property type="match status" value="1"/>
</dbReference>
<reference evidence="4 5" key="1">
    <citation type="journal article" date="2018" name="Elife">
        <title>Discovery and characterization of a prevalent human gut bacterial enzyme sufficient for the inactivation of a family of plant toxins.</title>
        <authorList>
            <person name="Koppel N."/>
            <person name="Bisanz J.E."/>
            <person name="Pandelia M.E."/>
            <person name="Turnbaugh P.J."/>
            <person name="Balskus E.P."/>
        </authorList>
    </citation>
    <scope>NUCLEOTIDE SEQUENCE [LARGE SCALE GENOMIC DNA]</scope>
    <source>
        <strain evidence="4 5">W1 BHI 6</strain>
    </source>
</reference>
<keyword evidence="2" id="KW-1133">Transmembrane helix</keyword>
<feature type="transmembrane region" description="Helical" evidence="2">
    <location>
        <begin position="271"/>
        <end position="291"/>
    </location>
</feature>
<dbReference type="Pfam" id="PF06580">
    <property type="entry name" value="His_kinase"/>
    <property type="match status" value="1"/>
</dbReference>